<keyword evidence="2" id="KW-0812">Transmembrane</keyword>
<feature type="transmembrane region" description="Helical" evidence="2">
    <location>
        <begin position="694"/>
        <end position="716"/>
    </location>
</feature>
<keyword evidence="4" id="KW-0547">Nucleotide-binding</keyword>
<feature type="region of interest" description="Disordered" evidence="1">
    <location>
        <begin position="1"/>
        <end position="241"/>
    </location>
</feature>
<accession>A0A101QLQ2</accession>
<dbReference type="Gene3D" id="3.40.50.300">
    <property type="entry name" value="P-loop containing nucleotide triphosphate hydrolases"/>
    <property type="match status" value="1"/>
</dbReference>
<evidence type="ECO:0000256" key="2">
    <source>
        <dbReference type="SAM" id="Phobius"/>
    </source>
</evidence>
<reference evidence="4 5" key="1">
    <citation type="submission" date="2015-10" db="EMBL/GenBank/DDBJ databases">
        <title>Draft genome sequence of Streptomyces corchorusii DSM 40340, type strain for the species Streptomyces corchorusii.</title>
        <authorList>
            <person name="Ruckert C."/>
            <person name="Winkler A."/>
            <person name="Kalinowski J."/>
            <person name="Kampfer P."/>
            <person name="Glaeser S."/>
        </authorList>
    </citation>
    <scope>NUCLEOTIDE SEQUENCE [LARGE SCALE GENOMIC DNA]</scope>
    <source>
        <strain evidence="4 5">DSM 40340</strain>
    </source>
</reference>
<sequence>MTAVTDHDHTDHTEHIRRMDHLGSDSGDTGSSEHGGHSGSGPMDGVERAGGLPEARPSLVKGKRGDDGPGTDRPADAPRPASIGRSGEGDGDGSEGKGEKSAGSNDDRSDGGDGTGRDAGGGRPARVTDENADRDAERDGVTERVRDSERDGDAERDGGGDRERNGARDRAPDRERPARGHSAEDGGVSGVSVPRPQPHSPKARPASETTAPKTTATADSGTGTAAGTGTDAKPDSSGAWDDGLIARRVTDANAAALATERASAAEPAHRGPASHTPAPLAYDGPLRSRLDALRELVGLSRTRLDNRTLAEAGRVLDEAAARRKLSGRHTVVALAGATGSGKSQLFNALAGVPISETGVRRPTTAAPIACSWSDGAAGLIDRLGIPGRLRRRPLHGPDTEGQLRGLVLVDLPDHDSAAVQHREQVDRILKLVDAVIWVVDPEKYADAVLHERYLRPMAGHAEIMFIVLNQVDRLPGDAADQVLDDLRRLLDEDGIALGEHGEPGATVLALSALTGEGVGDLREALGQFVAERGAAARRVAADVDSAAAELRPVYATGRRVGLSEEAREEFAARLADAVGATAAGEAAERAWLRNANRACGTPWLRLWRWYQGRGDSTTGRHAVRAQADEEATARQSVEQAVRTVSDRASAGLPAPWAQAVREAAVRGSHGLSEALDDLAARAGLPPGRPPRPGWWPVAVLVQAAMTLLQIAGGAWLVGQIAGVMAPNLGVPVLLMVCGIIGGPLVEWACRMAARGPARRYGQEAERRLREAAASCGRARVLDPVAAELLRYREVREQYGRVVRTGSGVR</sequence>
<dbReference type="InterPro" id="IPR027417">
    <property type="entry name" value="P-loop_NTPase"/>
</dbReference>
<proteinExistence type="predicted"/>
<dbReference type="PANTHER" id="PTHR42698:SF1">
    <property type="entry name" value="GTPASE ERA, MITOCHONDRIAL"/>
    <property type="match status" value="1"/>
</dbReference>
<feature type="compositionally biased region" description="Low complexity" evidence="1">
    <location>
        <begin position="214"/>
        <end position="231"/>
    </location>
</feature>
<comment type="caution">
    <text evidence="4">The sequence shown here is derived from an EMBL/GenBank/DDBJ whole genome shotgun (WGS) entry which is preliminary data.</text>
</comment>
<protein>
    <submittedName>
        <fullName evidence="4">ATP-binding protein</fullName>
    </submittedName>
</protein>
<organism evidence="4 5">
    <name type="scientific">Streptomyces corchorusii</name>
    <name type="common">Streptomyces chibaensis</name>
    <dbReference type="NCBI Taxonomy" id="1903"/>
    <lineage>
        <taxon>Bacteria</taxon>
        <taxon>Bacillati</taxon>
        <taxon>Actinomycetota</taxon>
        <taxon>Actinomycetes</taxon>
        <taxon>Kitasatosporales</taxon>
        <taxon>Streptomycetaceae</taxon>
        <taxon>Streptomyces</taxon>
    </lineage>
</organism>
<keyword evidence="2" id="KW-1133">Transmembrane helix</keyword>
<dbReference type="Proteomes" id="UP000053398">
    <property type="component" value="Unassembled WGS sequence"/>
</dbReference>
<keyword evidence="2" id="KW-0472">Membrane</keyword>
<dbReference type="GO" id="GO:0019843">
    <property type="term" value="F:rRNA binding"/>
    <property type="evidence" value="ECO:0007669"/>
    <property type="project" value="TreeGrafter"/>
</dbReference>
<dbReference type="Pfam" id="PF01926">
    <property type="entry name" value="MMR_HSR1"/>
    <property type="match status" value="1"/>
</dbReference>
<dbReference type="SUPFAM" id="SSF52540">
    <property type="entry name" value="P-loop containing nucleoside triphosphate hydrolases"/>
    <property type="match status" value="1"/>
</dbReference>
<gene>
    <name evidence="4" type="ORF">AQJ11_01495</name>
</gene>
<dbReference type="AlphaFoldDB" id="A0A101QLQ2"/>
<keyword evidence="4" id="KW-0067">ATP-binding</keyword>
<feature type="transmembrane region" description="Helical" evidence="2">
    <location>
        <begin position="728"/>
        <end position="749"/>
    </location>
</feature>
<dbReference type="GO" id="GO:0005524">
    <property type="term" value="F:ATP binding"/>
    <property type="evidence" value="ECO:0007669"/>
    <property type="project" value="UniProtKB-KW"/>
</dbReference>
<evidence type="ECO:0000256" key="1">
    <source>
        <dbReference type="SAM" id="MobiDB-lite"/>
    </source>
</evidence>
<dbReference type="RefSeq" id="WP_059261559.1">
    <property type="nucleotide sequence ID" value="NZ_KQ948351.1"/>
</dbReference>
<dbReference type="InterPro" id="IPR005662">
    <property type="entry name" value="GTPase_Era-like"/>
</dbReference>
<feature type="domain" description="G" evidence="3">
    <location>
        <begin position="332"/>
        <end position="450"/>
    </location>
</feature>
<evidence type="ECO:0000313" key="4">
    <source>
        <dbReference type="EMBL" id="KUN32238.1"/>
    </source>
</evidence>
<dbReference type="GO" id="GO:0005525">
    <property type="term" value="F:GTP binding"/>
    <property type="evidence" value="ECO:0007669"/>
    <property type="project" value="InterPro"/>
</dbReference>
<evidence type="ECO:0000259" key="3">
    <source>
        <dbReference type="Pfam" id="PF01926"/>
    </source>
</evidence>
<feature type="compositionally biased region" description="Basic and acidic residues" evidence="1">
    <location>
        <begin position="1"/>
        <end position="23"/>
    </location>
</feature>
<dbReference type="PANTHER" id="PTHR42698">
    <property type="entry name" value="GTPASE ERA"/>
    <property type="match status" value="1"/>
</dbReference>
<evidence type="ECO:0000313" key="5">
    <source>
        <dbReference type="Proteomes" id="UP000053398"/>
    </source>
</evidence>
<dbReference type="GO" id="GO:0043024">
    <property type="term" value="F:ribosomal small subunit binding"/>
    <property type="evidence" value="ECO:0007669"/>
    <property type="project" value="TreeGrafter"/>
</dbReference>
<feature type="region of interest" description="Disordered" evidence="1">
    <location>
        <begin position="257"/>
        <end position="283"/>
    </location>
</feature>
<name>A0A101QLQ2_STRCK</name>
<feature type="compositionally biased region" description="Gly residues" evidence="1">
    <location>
        <begin position="112"/>
        <end position="123"/>
    </location>
</feature>
<dbReference type="GO" id="GO:0000028">
    <property type="term" value="P:ribosomal small subunit assembly"/>
    <property type="evidence" value="ECO:0007669"/>
    <property type="project" value="TreeGrafter"/>
</dbReference>
<dbReference type="EMBL" id="LMWP01000002">
    <property type="protein sequence ID" value="KUN32238.1"/>
    <property type="molecule type" value="Genomic_DNA"/>
</dbReference>
<dbReference type="InterPro" id="IPR006073">
    <property type="entry name" value="GTP-bd"/>
</dbReference>
<dbReference type="CDD" id="cd11383">
    <property type="entry name" value="YfjP"/>
    <property type="match status" value="1"/>
</dbReference>
<feature type="compositionally biased region" description="Basic and acidic residues" evidence="1">
    <location>
        <begin position="126"/>
        <end position="184"/>
    </location>
</feature>
<dbReference type="GO" id="GO:0005829">
    <property type="term" value="C:cytosol"/>
    <property type="evidence" value="ECO:0007669"/>
    <property type="project" value="TreeGrafter"/>
</dbReference>
<feature type="compositionally biased region" description="Basic and acidic residues" evidence="1">
    <location>
        <begin position="94"/>
        <end position="111"/>
    </location>
</feature>
<feature type="compositionally biased region" description="Low complexity" evidence="1">
    <location>
        <begin position="257"/>
        <end position="266"/>
    </location>
</feature>
<keyword evidence="5" id="KW-1185">Reference proteome</keyword>